<feature type="domain" description="Stealth protein CR1 conserved region 1" evidence="5">
    <location>
        <begin position="7"/>
        <end position="31"/>
    </location>
</feature>
<dbReference type="AlphaFoldDB" id="A0A1Y3CNC6"/>
<organism evidence="6 7">
    <name type="scientific">Acinetobacter silvestris</name>
    <dbReference type="NCBI Taxonomy" id="1977882"/>
    <lineage>
        <taxon>Bacteria</taxon>
        <taxon>Pseudomonadati</taxon>
        <taxon>Pseudomonadota</taxon>
        <taxon>Gammaproteobacteria</taxon>
        <taxon>Moraxellales</taxon>
        <taxon>Moraxellaceae</taxon>
        <taxon>Acinetobacter</taxon>
    </lineage>
</organism>
<dbReference type="EMBL" id="NEGB01000001">
    <property type="protein sequence ID" value="OTG67354.1"/>
    <property type="molecule type" value="Genomic_DNA"/>
</dbReference>
<sequence>MSDVLQPVDIVITWVDGNDIELSNKRQGYMTETVARDAASTTRFANNEEIYFCIASILKYVPYCGTIYVVTDNQKPEWLEQFAVQNICATDKIKVIDHRILFSGYESSLPTFNSLTIETMLWNIPGLSSRFIYLNDDVFMNAPSELSDCFVDEKVVIYGQWKSNFLIKMKYLFRKFLHQTMGKKLQPKFTTAQMLSADMVGLQRYYELHHRPHFIKTEVLQDYFMQHPEILKQQISFKFRYFEQFLPIGLANHLSIQQDLAILKPDEKVAYLKPDDDISRFLNALQNDEIKYGCIQSLDLMAESKQVLVRTAMIEKFGDFLPKELKGQVV</sequence>
<dbReference type="InterPro" id="IPR031358">
    <property type="entry name" value="Stealth_CR1"/>
</dbReference>
<evidence type="ECO:0000313" key="6">
    <source>
        <dbReference type="EMBL" id="OTG67354.1"/>
    </source>
</evidence>
<keyword evidence="7" id="KW-1185">Reference proteome</keyword>
<dbReference type="Pfam" id="PF17101">
    <property type="entry name" value="Stealth_CR1"/>
    <property type="match status" value="1"/>
</dbReference>
<keyword evidence="2" id="KW-0808">Transferase</keyword>
<dbReference type="PANTHER" id="PTHR24045">
    <property type="match status" value="1"/>
</dbReference>
<dbReference type="GO" id="GO:0016772">
    <property type="term" value="F:transferase activity, transferring phosphorus-containing groups"/>
    <property type="evidence" value="ECO:0007669"/>
    <property type="project" value="InterPro"/>
</dbReference>
<gene>
    <name evidence="6" type="ORF">B9T28_01615</name>
</gene>
<dbReference type="RefSeq" id="WP_086202212.1">
    <property type="nucleotide sequence ID" value="NZ_NEGB01000001.1"/>
</dbReference>
<comment type="similarity">
    <text evidence="1">Belongs to the stealth family.</text>
</comment>
<dbReference type="STRING" id="1977882.B9T28_01615"/>
<keyword evidence="3" id="KW-0270">Exopolysaccharide synthesis</keyword>
<dbReference type="Pfam" id="PF11380">
    <property type="entry name" value="Stealth_CR2"/>
    <property type="match status" value="1"/>
</dbReference>
<accession>A0A1Y3CNC6</accession>
<dbReference type="PANTHER" id="PTHR24045:SF0">
    <property type="entry name" value="N-ACETYLGLUCOSAMINE-1-PHOSPHOTRANSFERASE SUBUNITS ALPHA_BETA"/>
    <property type="match status" value="1"/>
</dbReference>
<protein>
    <submittedName>
        <fullName evidence="6">Capsular polysaccharide biosynthesis protein</fullName>
    </submittedName>
</protein>
<dbReference type="GO" id="GO:0000271">
    <property type="term" value="P:polysaccharide biosynthetic process"/>
    <property type="evidence" value="ECO:0007669"/>
    <property type="project" value="UniProtKB-KW"/>
</dbReference>
<comment type="caution">
    <text evidence="6">The sequence shown here is derived from an EMBL/GenBank/DDBJ whole genome shotgun (WGS) entry which is preliminary data.</text>
</comment>
<dbReference type="OrthoDB" id="9776077at2"/>
<evidence type="ECO:0000256" key="3">
    <source>
        <dbReference type="ARBA" id="ARBA00023169"/>
    </source>
</evidence>
<evidence type="ECO:0000259" key="4">
    <source>
        <dbReference type="Pfam" id="PF11380"/>
    </source>
</evidence>
<evidence type="ECO:0000259" key="5">
    <source>
        <dbReference type="Pfam" id="PF17101"/>
    </source>
</evidence>
<dbReference type="Proteomes" id="UP000242765">
    <property type="component" value="Unassembled WGS sequence"/>
</dbReference>
<dbReference type="InterPro" id="IPR047141">
    <property type="entry name" value="Stealth"/>
</dbReference>
<feature type="domain" description="Stealth protein CR2 conserved region 2" evidence="4">
    <location>
        <begin position="43"/>
        <end position="153"/>
    </location>
</feature>
<evidence type="ECO:0000256" key="2">
    <source>
        <dbReference type="ARBA" id="ARBA00022679"/>
    </source>
</evidence>
<reference evidence="6 7" key="1">
    <citation type="submission" date="2017-04" db="EMBL/GenBank/DDBJ databases">
        <title>High diversity of culturable Acinetobacter species in natural soil and water ecosystems.</title>
        <authorList>
            <person name="Nemec A."/>
            <person name="Radolfova-Krizova L."/>
        </authorList>
    </citation>
    <scope>NUCLEOTIDE SEQUENCE [LARGE SCALE GENOMIC DNA]</scope>
    <source>
        <strain evidence="6 7">ANC 4999</strain>
    </source>
</reference>
<name>A0A1Y3CNC6_9GAMM</name>
<evidence type="ECO:0000313" key="7">
    <source>
        <dbReference type="Proteomes" id="UP000242765"/>
    </source>
</evidence>
<proteinExistence type="inferred from homology"/>
<evidence type="ECO:0000256" key="1">
    <source>
        <dbReference type="ARBA" id="ARBA00007583"/>
    </source>
</evidence>
<dbReference type="InterPro" id="IPR021520">
    <property type="entry name" value="Stealth_CR2"/>
</dbReference>